<accession>A0ABT4BPI4</accession>
<organism evidence="6 7">
    <name type="scientific">Caproiciproducens galactitolivorans</name>
    <dbReference type="NCBI Taxonomy" id="642589"/>
    <lineage>
        <taxon>Bacteria</taxon>
        <taxon>Bacillati</taxon>
        <taxon>Bacillota</taxon>
        <taxon>Clostridia</taxon>
        <taxon>Eubacteriales</taxon>
        <taxon>Acutalibacteraceae</taxon>
        <taxon>Caproiciproducens</taxon>
    </lineage>
</organism>
<sequence>MKIQESGENYLETILILQNQNGSVRSIDVANYLNFSKASVSRAMGILKEAGYLTMEPNGSLVLTESGRMKAGSVYERHTLIAKFLEMTLGVSSEIALQDSCRIEHVISAESFEQIKKYTQKPNS</sequence>
<dbReference type="SUPFAM" id="SSF46785">
    <property type="entry name" value="Winged helix' DNA-binding domain"/>
    <property type="match status" value="1"/>
</dbReference>
<keyword evidence="7" id="KW-1185">Reference proteome</keyword>
<proteinExistence type="inferred from homology"/>
<dbReference type="SUPFAM" id="SSF47979">
    <property type="entry name" value="Iron-dependent repressor protein, dimerization domain"/>
    <property type="match status" value="1"/>
</dbReference>
<dbReference type="Gene3D" id="1.10.10.10">
    <property type="entry name" value="Winged helix-like DNA-binding domain superfamily/Winged helix DNA-binding domain"/>
    <property type="match status" value="1"/>
</dbReference>
<dbReference type="Gene3D" id="1.10.60.10">
    <property type="entry name" value="Iron dependent repressor, metal binding and dimerisation domain"/>
    <property type="match status" value="1"/>
</dbReference>
<dbReference type="SMART" id="SM00529">
    <property type="entry name" value="HTH_DTXR"/>
    <property type="match status" value="1"/>
</dbReference>
<keyword evidence="3" id="KW-0238">DNA-binding</keyword>
<gene>
    <name evidence="6" type="ORF">OUY18_00775</name>
</gene>
<evidence type="ECO:0000256" key="4">
    <source>
        <dbReference type="ARBA" id="ARBA00023163"/>
    </source>
</evidence>
<evidence type="ECO:0000313" key="6">
    <source>
        <dbReference type="EMBL" id="MCY1712792.1"/>
    </source>
</evidence>
<evidence type="ECO:0000259" key="5">
    <source>
        <dbReference type="PROSITE" id="PS50944"/>
    </source>
</evidence>
<dbReference type="InterPro" id="IPR022689">
    <property type="entry name" value="Iron_dep_repressor"/>
</dbReference>
<evidence type="ECO:0000256" key="2">
    <source>
        <dbReference type="ARBA" id="ARBA00023015"/>
    </source>
</evidence>
<dbReference type="InterPro" id="IPR050536">
    <property type="entry name" value="DtxR_MntR_Metal-Reg"/>
</dbReference>
<dbReference type="InterPro" id="IPR036390">
    <property type="entry name" value="WH_DNA-bd_sf"/>
</dbReference>
<dbReference type="InterPro" id="IPR001367">
    <property type="entry name" value="Fe_dep_repressor"/>
</dbReference>
<dbReference type="Pfam" id="PF01325">
    <property type="entry name" value="Fe_dep_repress"/>
    <property type="match status" value="1"/>
</dbReference>
<reference evidence="6 7" key="1">
    <citation type="submission" date="2022-11" db="EMBL/GenBank/DDBJ databases">
        <authorList>
            <person name="Caiyu Z."/>
        </authorList>
    </citation>
    <scope>NUCLEOTIDE SEQUENCE [LARGE SCALE GENOMIC DNA]</scope>
    <source>
        <strain evidence="6 7">YR-4</strain>
    </source>
</reference>
<evidence type="ECO:0000313" key="7">
    <source>
        <dbReference type="Proteomes" id="UP001082703"/>
    </source>
</evidence>
<keyword evidence="4" id="KW-0804">Transcription</keyword>
<name>A0ABT4BPI4_9FIRM</name>
<dbReference type="PROSITE" id="PS50944">
    <property type="entry name" value="HTH_DTXR"/>
    <property type="match status" value="1"/>
</dbReference>
<dbReference type="EMBL" id="JAPOHA010000001">
    <property type="protein sequence ID" value="MCY1712792.1"/>
    <property type="molecule type" value="Genomic_DNA"/>
</dbReference>
<dbReference type="PANTHER" id="PTHR33238">
    <property type="entry name" value="IRON (METAL) DEPENDENT REPRESSOR, DTXR FAMILY"/>
    <property type="match status" value="1"/>
</dbReference>
<dbReference type="Proteomes" id="UP001082703">
    <property type="component" value="Unassembled WGS sequence"/>
</dbReference>
<dbReference type="InterPro" id="IPR036388">
    <property type="entry name" value="WH-like_DNA-bd_sf"/>
</dbReference>
<dbReference type="InterPro" id="IPR036421">
    <property type="entry name" value="Fe_dep_repressor_sf"/>
</dbReference>
<dbReference type="InterPro" id="IPR022687">
    <property type="entry name" value="HTH_DTXR"/>
</dbReference>
<evidence type="ECO:0000256" key="1">
    <source>
        <dbReference type="ARBA" id="ARBA00007871"/>
    </source>
</evidence>
<dbReference type="PANTHER" id="PTHR33238:SF7">
    <property type="entry name" value="IRON-DEPENDENT TRANSCRIPTIONAL REGULATOR"/>
    <property type="match status" value="1"/>
</dbReference>
<protein>
    <submittedName>
        <fullName evidence="6">Metal-dependent transcriptional regulator</fullName>
    </submittedName>
</protein>
<dbReference type="Pfam" id="PF02742">
    <property type="entry name" value="Fe_dep_repr_C"/>
    <property type="match status" value="1"/>
</dbReference>
<comment type="similarity">
    <text evidence="1">Belongs to the DtxR/MntR family.</text>
</comment>
<evidence type="ECO:0000256" key="3">
    <source>
        <dbReference type="ARBA" id="ARBA00023125"/>
    </source>
</evidence>
<keyword evidence="2" id="KW-0805">Transcription regulation</keyword>
<dbReference type="RefSeq" id="WP_268056801.1">
    <property type="nucleotide sequence ID" value="NZ_JAPOHA010000001.1"/>
</dbReference>
<comment type="caution">
    <text evidence="6">The sequence shown here is derived from an EMBL/GenBank/DDBJ whole genome shotgun (WGS) entry which is preliminary data.</text>
</comment>
<feature type="domain" description="HTH dtxR-type" evidence="5">
    <location>
        <begin position="1"/>
        <end position="64"/>
    </location>
</feature>